<evidence type="ECO:0000313" key="1">
    <source>
        <dbReference type="EMBL" id="PIR41147.1"/>
    </source>
</evidence>
<dbReference type="AlphaFoldDB" id="A0A2H0R3R3"/>
<dbReference type="EMBL" id="PCXO01000011">
    <property type="protein sequence ID" value="PIR41147.1"/>
    <property type="molecule type" value="Genomic_DNA"/>
</dbReference>
<gene>
    <name evidence="1" type="ORF">COV31_02820</name>
</gene>
<sequence>MFDKLFFWLRFGFFPPVRGEHSVVIDRCEEKVKIWLSLLWREANASEKEIAKGSNPRRARELAALAAKAKKAAESDTDLVEKCGFVVRRNHGQEVERVEFAPLANYPHRGTAARR</sequence>
<accession>A0A2H0R3R3</accession>
<dbReference type="Proteomes" id="UP000230232">
    <property type="component" value="Unassembled WGS sequence"/>
</dbReference>
<evidence type="ECO:0000313" key="2">
    <source>
        <dbReference type="Proteomes" id="UP000230232"/>
    </source>
</evidence>
<comment type="caution">
    <text evidence="1">The sequence shown here is derived from an EMBL/GenBank/DDBJ whole genome shotgun (WGS) entry which is preliminary data.</text>
</comment>
<proteinExistence type="predicted"/>
<reference evidence="1 2" key="1">
    <citation type="submission" date="2017-09" db="EMBL/GenBank/DDBJ databases">
        <title>Depth-based differentiation of microbial function through sediment-hosted aquifers and enrichment of novel symbionts in the deep terrestrial subsurface.</title>
        <authorList>
            <person name="Probst A.J."/>
            <person name="Ladd B."/>
            <person name="Jarett J.K."/>
            <person name="Geller-Mcgrath D.E."/>
            <person name="Sieber C.M."/>
            <person name="Emerson J.B."/>
            <person name="Anantharaman K."/>
            <person name="Thomas B.C."/>
            <person name="Malmstrom R."/>
            <person name="Stieglmeier M."/>
            <person name="Klingl A."/>
            <person name="Woyke T."/>
            <person name="Ryan C.M."/>
            <person name="Banfield J.F."/>
        </authorList>
    </citation>
    <scope>NUCLEOTIDE SEQUENCE [LARGE SCALE GENOMIC DNA]</scope>
    <source>
        <strain evidence="1">CG10_big_fil_rev_8_21_14_0_10_46_23</strain>
    </source>
</reference>
<name>A0A2H0R3R3_9BACT</name>
<organism evidence="1 2">
    <name type="scientific">Candidatus Yanofskybacteria bacterium CG10_big_fil_rev_8_21_14_0_10_46_23</name>
    <dbReference type="NCBI Taxonomy" id="1975098"/>
    <lineage>
        <taxon>Bacteria</taxon>
        <taxon>Candidatus Yanofskyibacteriota</taxon>
    </lineage>
</organism>
<protein>
    <submittedName>
        <fullName evidence="1">Uncharacterized protein</fullName>
    </submittedName>
</protein>